<sequence>MNPFMQLAIYKAREGMQRGHGGPFGAVIVKDGEVIASAHNEVLKEDDPTSHAEIQAIREASEKLNTHDLSGCELYTTGKPCPMCKGAIQWAKIERVYYGCDYEDARRIGFNEMSGNSENYVEEQINQEECQELYDEYLTTDRETY</sequence>
<keyword evidence="1" id="KW-0479">Metal-binding</keyword>
<dbReference type="GO" id="GO:0047974">
    <property type="term" value="F:guanosine deaminase activity"/>
    <property type="evidence" value="ECO:0007669"/>
    <property type="project" value="TreeGrafter"/>
</dbReference>
<reference evidence="4 5" key="1">
    <citation type="journal article" date="2020" name="Biotechnol. Biofuels">
        <title>New insights from the biogas microbiome by comprehensive genome-resolved metagenomics of nearly 1600 species originating from multiple anaerobic digesters.</title>
        <authorList>
            <person name="Campanaro S."/>
            <person name="Treu L."/>
            <person name="Rodriguez-R L.M."/>
            <person name="Kovalovszki A."/>
            <person name="Ziels R.M."/>
            <person name="Maus I."/>
            <person name="Zhu X."/>
            <person name="Kougias P.G."/>
            <person name="Basile A."/>
            <person name="Luo G."/>
            <person name="Schluter A."/>
            <person name="Konstantinidis K.T."/>
            <person name="Angelidaki I."/>
        </authorList>
    </citation>
    <scope>NUCLEOTIDE SEQUENCE [LARGE SCALE GENOMIC DNA]</scope>
    <source>
        <strain evidence="4">AS05jafATM_89</strain>
    </source>
</reference>
<keyword evidence="2" id="KW-0862">Zinc</keyword>
<protein>
    <submittedName>
        <fullName evidence="4">Nucleoside deaminase</fullName>
    </submittedName>
</protein>
<dbReference type="InterPro" id="IPR016193">
    <property type="entry name" value="Cytidine_deaminase-like"/>
</dbReference>
<dbReference type="PANTHER" id="PTHR11079:SF161">
    <property type="entry name" value="CMP_DCMP-TYPE DEAMINASE DOMAIN-CONTAINING PROTEIN"/>
    <property type="match status" value="1"/>
</dbReference>
<dbReference type="PANTHER" id="PTHR11079">
    <property type="entry name" value="CYTOSINE DEAMINASE FAMILY MEMBER"/>
    <property type="match status" value="1"/>
</dbReference>
<evidence type="ECO:0000256" key="2">
    <source>
        <dbReference type="ARBA" id="ARBA00022833"/>
    </source>
</evidence>
<evidence type="ECO:0000313" key="5">
    <source>
        <dbReference type="Proteomes" id="UP000576550"/>
    </source>
</evidence>
<evidence type="ECO:0000256" key="1">
    <source>
        <dbReference type="ARBA" id="ARBA00022723"/>
    </source>
</evidence>
<dbReference type="PROSITE" id="PS00903">
    <property type="entry name" value="CYT_DCMP_DEAMINASES_1"/>
    <property type="match status" value="1"/>
</dbReference>
<dbReference type="Proteomes" id="UP000576550">
    <property type="component" value="Unassembled WGS sequence"/>
</dbReference>
<name>A0A832Q803_9BACT</name>
<dbReference type="Gene3D" id="3.40.140.10">
    <property type="entry name" value="Cytidine Deaminase, domain 2"/>
    <property type="match status" value="1"/>
</dbReference>
<gene>
    <name evidence="4" type="ORF">GX533_02095</name>
</gene>
<accession>A0A832Q803</accession>
<dbReference type="InterPro" id="IPR016192">
    <property type="entry name" value="APOBEC/CMP_deaminase_Zn-bd"/>
</dbReference>
<dbReference type="EMBL" id="DUTP01000003">
    <property type="protein sequence ID" value="HHX99449.1"/>
    <property type="molecule type" value="Genomic_DNA"/>
</dbReference>
<dbReference type="Pfam" id="PF00383">
    <property type="entry name" value="dCMP_cyt_deam_1"/>
    <property type="match status" value="1"/>
</dbReference>
<dbReference type="AlphaFoldDB" id="A0A832Q803"/>
<dbReference type="CDD" id="cd01285">
    <property type="entry name" value="nucleoside_deaminase"/>
    <property type="match status" value="1"/>
</dbReference>
<dbReference type="SUPFAM" id="SSF53927">
    <property type="entry name" value="Cytidine deaminase-like"/>
    <property type="match status" value="1"/>
</dbReference>
<feature type="domain" description="CMP/dCMP-type deaminase" evidence="3">
    <location>
        <begin position="1"/>
        <end position="110"/>
    </location>
</feature>
<organism evidence="4 5">
    <name type="scientific">Candidatus Dojkabacteria bacterium</name>
    <dbReference type="NCBI Taxonomy" id="2099670"/>
    <lineage>
        <taxon>Bacteria</taxon>
        <taxon>Candidatus Dojkabacteria</taxon>
    </lineage>
</organism>
<evidence type="ECO:0000313" key="4">
    <source>
        <dbReference type="EMBL" id="HHX99449.1"/>
    </source>
</evidence>
<comment type="caution">
    <text evidence="4">The sequence shown here is derived from an EMBL/GenBank/DDBJ whole genome shotgun (WGS) entry which is preliminary data.</text>
</comment>
<proteinExistence type="predicted"/>
<dbReference type="GO" id="GO:0006152">
    <property type="term" value="P:purine nucleoside catabolic process"/>
    <property type="evidence" value="ECO:0007669"/>
    <property type="project" value="TreeGrafter"/>
</dbReference>
<dbReference type="PROSITE" id="PS51747">
    <property type="entry name" value="CYT_DCMP_DEAMINASES_2"/>
    <property type="match status" value="1"/>
</dbReference>
<dbReference type="GO" id="GO:0008270">
    <property type="term" value="F:zinc ion binding"/>
    <property type="evidence" value="ECO:0007669"/>
    <property type="project" value="InterPro"/>
</dbReference>
<dbReference type="InterPro" id="IPR002125">
    <property type="entry name" value="CMP_dCMP_dom"/>
</dbReference>
<evidence type="ECO:0000259" key="3">
    <source>
        <dbReference type="PROSITE" id="PS51747"/>
    </source>
</evidence>